<comment type="caution">
    <text evidence="5">The sequence shown here is derived from an EMBL/GenBank/DDBJ whole genome shotgun (WGS) entry which is preliminary data.</text>
</comment>
<evidence type="ECO:0000313" key="5">
    <source>
        <dbReference type="EMBL" id="MFC5406814.1"/>
    </source>
</evidence>
<proteinExistence type="inferred from homology"/>
<dbReference type="Pfam" id="PF00216">
    <property type="entry name" value="Bac_DNA_binding"/>
    <property type="match status" value="1"/>
</dbReference>
<keyword evidence="3 5" id="KW-0238">DNA-binding</keyword>
<keyword evidence="2" id="KW-0226">DNA condensation</keyword>
<dbReference type="GO" id="GO:0003677">
    <property type="term" value="F:DNA binding"/>
    <property type="evidence" value="ECO:0007669"/>
    <property type="project" value="UniProtKB-KW"/>
</dbReference>
<sequence length="90" mass="9564">MNKTDLINNISEKSGLTKKDVESVLNSFLGEVTDALAGGDKVQLIGFGTFETRSRSGRVGRNPQTGNSIEIPASKVPAFKAGNKLKDAVK</sequence>
<dbReference type="CDD" id="cd13831">
    <property type="entry name" value="HU"/>
    <property type="match status" value="1"/>
</dbReference>
<dbReference type="Proteomes" id="UP001596113">
    <property type="component" value="Unassembled WGS sequence"/>
</dbReference>
<dbReference type="SMART" id="SM00411">
    <property type="entry name" value="BHL"/>
    <property type="match status" value="1"/>
</dbReference>
<dbReference type="PROSITE" id="PS00045">
    <property type="entry name" value="HISTONE_LIKE"/>
    <property type="match status" value="1"/>
</dbReference>
<name>A0ABW0I0I0_9BACL</name>
<evidence type="ECO:0000313" key="6">
    <source>
        <dbReference type="Proteomes" id="UP001596113"/>
    </source>
</evidence>
<gene>
    <name evidence="5" type="ORF">ACFPOF_29160</name>
</gene>
<dbReference type="RefSeq" id="WP_378138918.1">
    <property type="nucleotide sequence ID" value="NZ_JBHSMI010000062.1"/>
</dbReference>
<evidence type="ECO:0000256" key="2">
    <source>
        <dbReference type="ARBA" id="ARBA00023067"/>
    </source>
</evidence>
<dbReference type="InterPro" id="IPR020816">
    <property type="entry name" value="Histone-like_DNA-bd_CS"/>
</dbReference>
<evidence type="ECO:0000256" key="3">
    <source>
        <dbReference type="ARBA" id="ARBA00023125"/>
    </source>
</evidence>
<dbReference type="InterPro" id="IPR010992">
    <property type="entry name" value="IHF-like_DNA-bd_dom_sf"/>
</dbReference>
<dbReference type="InterPro" id="IPR000119">
    <property type="entry name" value="Hist_DNA-bd"/>
</dbReference>
<protein>
    <submittedName>
        <fullName evidence="5">HU family DNA-binding protein</fullName>
    </submittedName>
</protein>
<dbReference type="Gene3D" id="4.10.520.10">
    <property type="entry name" value="IHF-like DNA-binding proteins"/>
    <property type="match status" value="1"/>
</dbReference>
<dbReference type="EMBL" id="JBHSMI010000062">
    <property type="protein sequence ID" value="MFC5406814.1"/>
    <property type="molecule type" value="Genomic_DNA"/>
</dbReference>
<keyword evidence="6" id="KW-1185">Reference proteome</keyword>
<evidence type="ECO:0000256" key="1">
    <source>
        <dbReference type="ARBA" id="ARBA00010529"/>
    </source>
</evidence>
<dbReference type="PANTHER" id="PTHR33175:SF3">
    <property type="entry name" value="DNA-BINDING PROTEIN HU-BETA"/>
    <property type="match status" value="1"/>
</dbReference>
<accession>A0ABW0I0I0</accession>
<dbReference type="PANTHER" id="PTHR33175">
    <property type="entry name" value="DNA-BINDING PROTEIN HU"/>
    <property type="match status" value="1"/>
</dbReference>
<dbReference type="PRINTS" id="PR01727">
    <property type="entry name" value="DNABINDINGHU"/>
</dbReference>
<dbReference type="SUPFAM" id="SSF47729">
    <property type="entry name" value="IHF-like DNA-binding proteins"/>
    <property type="match status" value="1"/>
</dbReference>
<organism evidence="5 6">
    <name type="scientific">Cohnella soli</name>
    <dbReference type="NCBI Taxonomy" id="425005"/>
    <lineage>
        <taxon>Bacteria</taxon>
        <taxon>Bacillati</taxon>
        <taxon>Bacillota</taxon>
        <taxon>Bacilli</taxon>
        <taxon>Bacillales</taxon>
        <taxon>Paenibacillaceae</taxon>
        <taxon>Cohnella</taxon>
    </lineage>
</organism>
<reference evidence="6" key="1">
    <citation type="journal article" date="2019" name="Int. J. Syst. Evol. Microbiol.">
        <title>The Global Catalogue of Microorganisms (GCM) 10K type strain sequencing project: providing services to taxonomists for standard genome sequencing and annotation.</title>
        <authorList>
            <consortium name="The Broad Institute Genomics Platform"/>
            <consortium name="The Broad Institute Genome Sequencing Center for Infectious Disease"/>
            <person name="Wu L."/>
            <person name="Ma J."/>
        </authorList>
    </citation>
    <scope>NUCLEOTIDE SEQUENCE [LARGE SCALE GENOMIC DNA]</scope>
    <source>
        <strain evidence="6">CGMCC 1.18575</strain>
    </source>
</reference>
<comment type="similarity">
    <text evidence="1 4">Belongs to the bacterial histone-like protein family.</text>
</comment>
<evidence type="ECO:0000256" key="4">
    <source>
        <dbReference type="RuleBase" id="RU003939"/>
    </source>
</evidence>